<dbReference type="AlphaFoldDB" id="A0A0E9TWJ1"/>
<accession>A0A0E9TWJ1</accession>
<proteinExistence type="predicted"/>
<reference evidence="1" key="2">
    <citation type="journal article" date="2015" name="Fish Shellfish Immunol.">
        <title>Early steps in the European eel (Anguilla anguilla)-Vibrio vulnificus interaction in the gills: Role of the RtxA13 toxin.</title>
        <authorList>
            <person name="Callol A."/>
            <person name="Pajuelo D."/>
            <person name="Ebbesson L."/>
            <person name="Teles M."/>
            <person name="MacKenzie S."/>
            <person name="Amaro C."/>
        </authorList>
    </citation>
    <scope>NUCLEOTIDE SEQUENCE</scope>
</reference>
<sequence>MSPINCMVSSGHWRSWPLRDV</sequence>
<dbReference type="EMBL" id="GBXM01051307">
    <property type="protein sequence ID" value="JAH57270.1"/>
    <property type="molecule type" value="Transcribed_RNA"/>
</dbReference>
<organism evidence="1">
    <name type="scientific">Anguilla anguilla</name>
    <name type="common">European freshwater eel</name>
    <name type="synonym">Muraena anguilla</name>
    <dbReference type="NCBI Taxonomy" id="7936"/>
    <lineage>
        <taxon>Eukaryota</taxon>
        <taxon>Metazoa</taxon>
        <taxon>Chordata</taxon>
        <taxon>Craniata</taxon>
        <taxon>Vertebrata</taxon>
        <taxon>Euteleostomi</taxon>
        <taxon>Actinopterygii</taxon>
        <taxon>Neopterygii</taxon>
        <taxon>Teleostei</taxon>
        <taxon>Anguilliformes</taxon>
        <taxon>Anguillidae</taxon>
        <taxon>Anguilla</taxon>
    </lineage>
</organism>
<protein>
    <submittedName>
        <fullName evidence="1">Uncharacterized protein</fullName>
    </submittedName>
</protein>
<reference evidence="1" key="1">
    <citation type="submission" date="2014-11" db="EMBL/GenBank/DDBJ databases">
        <authorList>
            <person name="Amaro Gonzalez C."/>
        </authorList>
    </citation>
    <scope>NUCLEOTIDE SEQUENCE</scope>
</reference>
<name>A0A0E9TWJ1_ANGAN</name>
<evidence type="ECO:0000313" key="1">
    <source>
        <dbReference type="EMBL" id="JAH57270.1"/>
    </source>
</evidence>